<evidence type="ECO:0000313" key="11">
    <source>
        <dbReference type="EMBL" id="MXN64840.1"/>
    </source>
</evidence>
<protein>
    <recommendedName>
        <fullName evidence="7">Acyl-CoA thioesterase 2</fullName>
        <ecNumber evidence="5">3.1.2.20</ecNumber>
    </recommendedName>
    <alternativeName>
        <fullName evidence="8">Thioesterase II</fullName>
    </alternativeName>
</protein>
<feature type="domain" description="Acyl-CoA thioesterase-like N-terminal HotDog" evidence="10">
    <location>
        <begin position="43"/>
        <end position="121"/>
    </location>
</feature>
<organism evidence="11 12">
    <name type="scientific">Stappia sediminis</name>
    <dbReference type="NCBI Taxonomy" id="2692190"/>
    <lineage>
        <taxon>Bacteria</taxon>
        <taxon>Pseudomonadati</taxon>
        <taxon>Pseudomonadota</taxon>
        <taxon>Alphaproteobacteria</taxon>
        <taxon>Hyphomicrobiales</taxon>
        <taxon>Stappiaceae</taxon>
        <taxon>Stappia</taxon>
    </lineage>
</organism>
<gene>
    <name evidence="11" type="primary">tesB</name>
    <name evidence="11" type="ORF">GR183_07965</name>
</gene>
<sequence length="298" mass="33436">MNDSSAESKVVTSNSAIEGLLAILDLEPLEQNLFRGMSPQVGWQRVFGGQVIGQALVAASRTVEEERPVHSLHGYFMRPGDPSVPIIYEVDRIRDGGSFTTRRVVAIQHGKAIFSMSASFHAREEGLDHQIDMGDVPMPEDLPSETELKEKFLAVAPESVRRYWERERPIELRPVDLAHYFSRKKLEPSQKVWVRASARLPDDARIHTCVLAYASDMTLLDTALFAHGTSVFDKKLQVASLDHAMWFHRPFRADEWLLYSEDSPSASGGRGFTRGSLYTREGLLVASSAQEGLIRVRK</sequence>
<dbReference type="FunFam" id="2.40.160.210:FF:000001">
    <property type="entry name" value="Acyl-CoA thioesterase II"/>
    <property type="match status" value="1"/>
</dbReference>
<dbReference type="GO" id="GO:0047617">
    <property type="term" value="F:fatty acyl-CoA hydrolase activity"/>
    <property type="evidence" value="ECO:0007669"/>
    <property type="project" value="UniProtKB-EC"/>
</dbReference>
<keyword evidence="4" id="KW-0443">Lipid metabolism</keyword>
<dbReference type="PANTHER" id="PTHR11066">
    <property type="entry name" value="ACYL-COA THIOESTERASE"/>
    <property type="match status" value="1"/>
</dbReference>
<evidence type="ECO:0000259" key="10">
    <source>
        <dbReference type="Pfam" id="PF13622"/>
    </source>
</evidence>
<comment type="caution">
    <text evidence="11">The sequence shown here is derived from an EMBL/GenBank/DDBJ whole genome shotgun (WGS) entry which is preliminary data.</text>
</comment>
<feature type="domain" description="Acyl-CoA thioesterase 2 C-terminal" evidence="9">
    <location>
        <begin position="165"/>
        <end position="293"/>
    </location>
</feature>
<dbReference type="InterPro" id="IPR003703">
    <property type="entry name" value="Acyl_CoA_thio"/>
</dbReference>
<evidence type="ECO:0000256" key="7">
    <source>
        <dbReference type="ARBA" id="ARBA00071120"/>
    </source>
</evidence>
<dbReference type="InterPro" id="IPR029069">
    <property type="entry name" value="HotDog_dom_sf"/>
</dbReference>
<dbReference type="EC" id="3.1.2.20" evidence="5"/>
<dbReference type="Gene3D" id="2.40.160.210">
    <property type="entry name" value="Acyl-CoA thioesterase, double hotdog domain"/>
    <property type="match status" value="1"/>
</dbReference>
<dbReference type="GO" id="GO:0006637">
    <property type="term" value="P:acyl-CoA metabolic process"/>
    <property type="evidence" value="ECO:0007669"/>
    <property type="project" value="InterPro"/>
</dbReference>
<dbReference type="RefSeq" id="WP_160775084.1">
    <property type="nucleotide sequence ID" value="NZ_WUMV01000003.1"/>
</dbReference>
<dbReference type="GO" id="GO:0009062">
    <property type="term" value="P:fatty acid catabolic process"/>
    <property type="evidence" value="ECO:0007669"/>
    <property type="project" value="TreeGrafter"/>
</dbReference>
<evidence type="ECO:0000256" key="6">
    <source>
        <dbReference type="ARBA" id="ARBA00050943"/>
    </source>
</evidence>
<evidence type="ECO:0000259" key="9">
    <source>
        <dbReference type="Pfam" id="PF02551"/>
    </source>
</evidence>
<comment type="catalytic activity">
    <reaction evidence="6">
        <text>a fatty acyl-CoA + H2O = a fatty acid + CoA + H(+)</text>
        <dbReference type="Rhea" id="RHEA:16781"/>
        <dbReference type="ChEBI" id="CHEBI:15377"/>
        <dbReference type="ChEBI" id="CHEBI:15378"/>
        <dbReference type="ChEBI" id="CHEBI:28868"/>
        <dbReference type="ChEBI" id="CHEBI:57287"/>
        <dbReference type="ChEBI" id="CHEBI:77636"/>
        <dbReference type="EC" id="3.1.2.20"/>
    </reaction>
    <physiologicalReaction direction="left-to-right" evidence="6">
        <dbReference type="Rhea" id="RHEA:16782"/>
    </physiologicalReaction>
</comment>
<dbReference type="Pfam" id="PF13622">
    <property type="entry name" value="4HBT_3"/>
    <property type="match status" value="1"/>
</dbReference>
<dbReference type="AlphaFoldDB" id="A0A7X3LTN8"/>
<dbReference type="InterPro" id="IPR042171">
    <property type="entry name" value="Acyl-CoA_hotdog"/>
</dbReference>
<evidence type="ECO:0000256" key="2">
    <source>
        <dbReference type="ARBA" id="ARBA00011881"/>
    </source>
</evidence>
<dbReference type="InterPro" id="IPR025652">
    <property type="entry name" value="TesB_C"/>
</dbReference>
<dbReference type="CDD" id="cd03445">
    <property type="entry name" value="Thioesterase_II_repeat2"/>
    <property type="match status" value="1"/>
</dbReference>
<evidence type="ECO:0000313" key="12">
    <source>
        <dbReference type="Proteomes" id="UP000433101"/>
    </source>
</evidence>
<evidence type="ECO:0000256" key="3">
    <source>
        <dbReference type="ARBA" id="ARBA00022801"/>
    </source>
</evidence>
<comment type="similarity">
    <text evidence="1">Belongs to the C/M/P thioester hydrolase family.</text>
</comment>
<evidence type="ECO:0000256" key="5">
    <source>
        <dbReference type="ARBA" id="ARBA00038894"/>
    </source>
</evidence>
<evidence type="ECO:0000256" key="1">
    <source>
        <dbReference type="ARBA" id="ARBA00006538"/>
    </source>
</evidence>
<proteinExistence type="inferred from homology"/>
<comment type="subunit">
    <text evidence="2">Homotetramer.</text>
</comment>
<evidence type="ECO:0000256" key="4">
    <source>
        <dbReference type="ARBA" id="ARBA00023098"/>
    </source>
</evidence>
<dbReference type="PANTHER" id="PTHR11066:SF34">
    <property type="entry name" value="ACYL-COENZYME A THIOESTERASE 8"/>
    <property type="match status" value="1"/>
</dbReference>
<keyword evidence="12" id="KW-1185">Reference proteome</keyword>
<keyword evidence="3" id="KW-0378">Hydrolase</keyword>
<reference evidence="11 12" key="1">
    <citation type="submission" date="2019-12" db="EMBL/GenBank/DDBJ databases">
        <authorList>
            <person name="Li M."/>
        </authorList>
    </citation>
    <scope>NUCLEOTIDE SEQUENCE [LARGE SCALE GENOMIC DNA]</scope>
    <source>
        <strain evidence="11 12">GBMRC 2046</strain>
    </source>
</reference>
<dbReference type="CDD" id="cd03444">
    <property type="entry name" value="Thioesterase_II_repeat1"/>
    <property type="match status" value="1"/>
</dbReference>
<name>A0A7X3LTN8_9HYPH</name>
<dbReference type="EMBL" id="WUMV01000003">
    <property type="protein sequence ID" value="MXN64840.1"/>
    <property type="molecule type" value="Genomic_DNA"/>
</dbReference>
<evidence type="ECO:0000256" key="8">
    <source>
        <dbReference type="ARBA" id="ARBA00079653"/>
    </source>
</evidence>
<dbReference type="Proteomes" id="UP000433101">
    <property type="component" value="Unassembled WGS sequence"/>
</dbReference>
<dbReference type="SUPFAM" id="SSF54637">
    <property type="entry name" value="Thioesterase/thiol ester dehydrase-isomerase"/>
    <property type="match status" value="2"/>
</dbReference>
<dbReference type="NCBIfam" id="TIGR00189">
    <property type="entry name" value="tesB"/>
    <property type="match status" value="1"/>
</dbReference>
<dbReference type="InterPro" id="IPR049449">
    <property type="entry name" value="TesB_ACOT8-like_N"/>
</dbReference>
<accession>A0A7X3LTN8</accession>
<dbReference type="Pfam" id="PF02551">
    <property type="entry name" value="Acyl_CoA_thio"/>
    <property type="match status" value="1"/>
</dbReference>